<reference evidence="2" key="1">
    <citation type="submission" date="2017-11" db="EMBL/GenBank/DDBJ databases">
        <authorList>
            <person name="Lima N.C."/>
            <person name="Parody-Merino A.M."/>
            <person name="Battley P.F."/>
            <person name="Fidler A.E."/>
            <person name="Prosdocimi F."/>
        </authorList>
    </citation>
    <scope>NUCLEOTIDE SEQUENCE [LARGE SCALE GENOMIC DNA]</scope>
</reference>
<accession>A0A2I0TIW3</accession>
<name>A0A2I0TIW3_LIMLA</name>
<proteinExistence type="predicted"/>
<evidence type="ECO:0000313" key="2">
    <source>
        <dbReference type="Proteomes" id="UP000233556"/>
    </source>
</evidence>
<dbReference type="Proteomes" id="UP000233556">
    <property type="component" value="Unassembled WGS sequence"/>
</dbReference>
<keyword evidence="2" id="KW-1185">Reference proteome</keyword>
<organism evidence="1 2">
    <name type="scientific">Limosa lapponica baueri</name>
    <dbReference type="NCBI Taxonomy" id="1758121"/>
    <lineage>
        <taxon>Eukaryota</taxon>
        <taxon>Metazoa</taxon>
        <taxon>Chordata</taxon>
        <taxon>Craniata</taxon>
        <taxon>Vertebrata</taxon>
        <taxon>Euteleostomi</taxon>
        <taxon>Archelosauria</taxon>
        <taxon>Archosauria</taxon>
        <taxon>Dinosauria</taxon>
        <taxon>Saurischia</taxon>
        <taxon>Theropoda</taxon>
        <taxon>Coelurosauria</taxon>
        <taxon>Aves</taxon>
        <taxon>Neognathae</taxon>
        <taxon>Neoaves</taxon>
        <taxon>Charadriiformes</taxon>
        <taxon>Scolopacidae</taxon>
        <taxon>Limosa</taxon>
    </lineage>
</organism>
<dbReference type="EMBL" id="KZ509770">
    <property type="protein sequence ID" value="PKU33739.1"/>
    <property type="molecule type" value="Genomic_DNA"/>
</dbReference>
<gene>
    <name evidence="1" type="ORF">llap_15957</name>
</gene>
<reference evidence="2" key="2">
    <citation type="submission" date="2017-12" db="EMBL/GenBank/DDBJ databases">
        <title>Genome sequence of the Bar-tailed Godwit (Limosa lapponica baueri).</title>
        <authorList>
            <person name="Lima N.C.B."/>
            <person name="Parody-Merino A.M."/>
            <person name="Battley P.F."/>
            <person name="Fidler A.E."/>
            <person name="Prosdocimi F."/>
        </authorList>
    </citation>
    <scope>NUCLEOTIDE SEQUENCE [LARGE SCALE GENOMIC DNA]</scope>
</reference>
<protein>
    <submittedName>
        <fullName evidence="1">Uncharacterized protein</fullName>
    </submittedName>
</protein>
<evidence type="ECO:0000313" key="1">
    <source>
        <dbReference type="EMBL" id="PKU33739.1"/>
    </source>
</evidence>
<sequence>MTELESEVLPLPPRYRFRDLLLGDQSFQSDDRDIAFTVSNGPLLVIKSRAGIREIASAVRPTPGADIPFLTDDLVMGVEPEADEQIRPMVYNNLT</sequence>
<dbReference type="AlphaFoldDB" id="A0A2I0TIW3"/>
<dbReference type="OrthoDB" id="257992at2759"/>